<keyword evidence="5" id="KW-1185">Reference proteome</keyword>
<gene>
    <name evidence="4" type="ORF">K435DRAFT_659548</name>
</gene>
<dbReference type="GO" id="GO:0031267">
    <property type="term" value="F:small GTPase binding"/>
    <property type="evidence" value="ECO:0007669"/>
    <property type="project" value="TreeGrafter"/>
</dbReference>
<proteinExistence type="predicted"/>
<dbReference type="SUPFAM" id="SSF52047">
    <property type="entry name" value="RNI-like"/>
    <property type="match status" value="1"/>
</dbReference>
<evidence type="ECO:0000313" key="5">
    <source>
        <dbReference type="Proteomes" id="UP000297245"/>
    </source>
</evidence>
<dbReference type="InterPro" id="IPR027038">
    <property type="entry name" value="RanGap"/>
</dbReference>
<reference evidence="4 5" key="1">
    <citation type="journal article" date="2019" name="Nat. Ecol. Evol.">
        <title>Megaphylogeny resolves global patterns of mushroom evolution.</title>
        <authorList>
            <person name="Varga T."/>
            <person name="Krizsan K."/>
            <person name="Foldi C."/>
            <person name="Dima B."/>
            <person name="Sanchez-Garcia M."/>
            <person name="Sanchez-Ramirez S."/>
            <person name="Szollosi G.J."/>
            <person name="Szarkandi J.G."/>
            <person name="Papp V."/>
            <person name="Albert L."/>
            <person name="Andreopoulos W."/>
            <person name="Angelini C."/>
            <person name="Antonin V."/>
            <person name="Barry K.W."/>
            <person name="Bougher N.L."/>
            <person name="Buchanan P."/>
            <person name="Buyck B."/>
            <person name="Bense V."/>
            <person name="Catcheside P."/>
            <person name="Chovatia M."/>
            <person name="Cooper J."/>
            <person name="Damon W."/>
            <person name="Desjardin D."/>
            <person name="Finy P."/>
            <person name="Geml J."/>
            <person name="Haridas S."/>
            <person name="Hughes K."/>
            <person name="Justo A."/>
            <person name="Karasinski D."/>
            <person name="Kautmanova I."/>
            <person name="Kiss B."/>
            <person name="Kocsube S."/>
            <person name="Kotiranta H."/>
            <person name="LaButti K.M."/>
            <person name="Lechner B.E."/>
            <person name="Liimatainen K."/>
            <person name="Lipzen A."/>
            <person name="Lukacs Z."/>
            <person name="Mihaltcheva S."/>
            <person name="Morgado L.N."/>
            <person name="Niskanen T."/>
            <person name="Noordeloos M.E."/>
            <person name="Ohm R.A."/>
            <person name="Ortiz-Santana B."/>
            <person name="Ovrebo C."/>
            <person name="Racz N."/>
            <person name="Riley R."/>
            <person name="Savchenko A."/>
            <person name="Shiryaev A."/>
            <person name="Soop K."/>
            <person name="Spirin V."/>
            <person name="Szebenyi C."/>
            <person name="Tomsovsky M."/>
            <person name="Tulloss R.E."/>
            <person name="Uehling J."/>
            <person name="Grigoriev I.V."/>
            <person name="Vagvolgyi C."/>
            <person name="Papp T."/>
            <person name="Martin F.M."/>
            <person name="Miettinen O."/>
            <person name="Hibbett D.S."/>
            <person name="Nagy L.G."/>
        </authorList>
    </citation>
    <scope>NUCLEOTIDE SEQUENCE [LARGE SCALE GENOMIC DNA]</scope>
    <source>
        <strain evidence="4 5">CBS 962.96</strain>
    </source>
</reference>
<evidence type="ECO:0000313" key="4">
    <source>
        <dbReference type="EMBL" id="THU99106.1"/>
    </source>
</evidence>
<dbReference type="GO" id="GO:0048471">
    <property type="term" value="C:perinuclear region of cytoplasm"/>
    <property type="evidence" value="ECO:0007669"/>
    <property type="project" value="TreeGrafter"/>
</dbReference>
<keyword evidence="1" id="KW-0343">GTPase activation</keyword>
<evidence type="ECO:0000256" key="2">
    <source>
        <dbReference type="ARBA" id="ARBA00022614"/>
    </source>
</evidence>
<keyword evidence="2" id="KW-0433">Leucine-rich repeat</keyword>
<dbReference type="EMBL" id="ML179124">
    <property type="protein sequence ID" value="THU99106.1"/>
    <property type="molecule type" value="Genomic_DNA"/>
</dbReference>
<name>A0A4S8M9M4_DENBC</name>
<dbReference type="InterPro" id="IPR032675">
    <property type="entry name" value="LRR_dom_sf"/>
</dbReference>
<dbReference type="GO" id="GO:0005096">
    <property type="term" value="F:GTPase activator activity"/>
    <property type="evidence" value="ECO:0007669"/>
    <property type="project" value="UniProtKB-KW"/>
</dbReference>
<evidence type="ECO:0000256" key="1">
    <source>
        <dbReference type="ARBA" id="ARBA00022468"/>
    </source>
</evidence>
<organism evidence="4 5">
    <name type="scientific">Dendrothele bispora (strain CBS 962.96)</name>
    <dbReference type="NCBI Taxonomy" id="1314807"/>
    <lineage>
        <taxon>Eukaryota</taxon>
        <taxon>Fungi</taxon>
        <taxon>Dikarya</taxon>
        <taxon>Basidiomycota</taxon>
        <taxon>Agaricomycotina</taxon>
        <taxon>Agaricomycetes</taxon>
        <taxon>Agaricomycetidae</taxon>
        <taxon>Agaricales</taxon>
        <taxon>Agaricales incertae sedis</taxon>
        <taxon>Dendrothele</taxon>
    </lineage>
</organism>
<dbReference type="GO" id="GO:0005829">
    <property type="term" value="C:cytosol"/>
    <property type="evidence" value="ECO:0007669"/>
    <property type="project" value="TreeGrafter"/>
</dbReference>
<dbReference type="GO" id="GO:0006913">
    <property type="term" value="P:nucleocytoplasmic transport"/>
    <property type="evidence" value="ECO:0007669"/>
    <property type="project" value="TreeGrafter"/>
</dbReference>
<accession>A0A4S8M9M4</accession>
<dbReference type="GO" id="GO:0005634">
    <property type="term" value="C:nucleus"/>
    <property type="evidence" value="ECO:0007669"/>
    <property type="project" value="TreeGrafter"/>
</dbReference>
<protein>
    <submittedName>
        <fullName evidence="4">RNI-like protein</fullName>
    </submittedName>
</protein>
<evidence type="ECO:0000256" key="3">
    <source>
        <dbReference type="ARBA" id="ARBA00022737"/>
    </source>
</evidence>
<keyword evidence="3" id="KW-0677">Repeat</keyword>
<dbReference type="PANTHER" id="PTHR24113:SF12">
    <property type="entry name" value="RAN GTPASE-ACTIVATING PROTEIN 1"/>
    <property type="match status" value="1"/>
</dbReference>
<dbReference type="Gene3D" id="3.80.10.10">
    <property type="entry name" value="Ribonuclease Inhibitor"/>
    <property type="match status" value="1"/>
</dbReference>
<dbReference type="PANTHER" id="PTHR24113">
    <property type="entry name" value="RAN GTPASE-ACTIVATING PROTEIN 1"/>
    <property type="match status" value="1"/>
</dbReference>
<dbReference type="InterPro" id="IPR001611">
    <property type="entry name" value="Leu-rich_rpt"/>
</dbReference>
<dbReference type="Proteomes" id="UP000297245">
    <property type="component" value="Unassembled WGS sequence"/>
</dbReference>
<dbReference type="AlphaFoldDB" id="A0A4S8M9M4"/>
<dbReference type="SMART" id="SM00368">
    <property type="entry name" value="LRR_RI"/>
    <property type="match status" value="4"/>
</dbReference>
<sequence>MPVRISDGETLGPFFNHLRIGGRDHILEGEDAEEKQEPFYGTHMIEFPKGILYADRRMDLCKMVVGPTHIGALIDSLETNTFTEHFLLGNNIIGPVGAKRIAAFVDKHPDRIKTWYLAGNCIDGPSFKGLVDSFIKSPSLVNVWLKRNPLGSSAAHDVFRLITRTPRLRTLDLDQTALGDAGVALLFNLLADHKPDSNSPLALSHIYLNGTGIGENGAKAIARYLATDLCTLVSLYANNNPLGDRGATALATALSRNKSLQRLALSSNGLKDHGACILLTSLEGHSGLRMLDLGQSYATQDLGMRYNWLTDAIIPNLLALIKNVSTLRYLALDQTPMTRSGLNQIFSSVLESNLLYVSARSLGPQGRDYHSVKAGQAAVRLKELVAKRLTQNIAKEYDGMSLENFYADAKRFLTSPEDVRYIDSVYRNRDTGLARRGMKKLDKWWKEGDVTLDFVQNAV</sequence>
<dbReference type="Pfam" id="PF13516">
    <property type="entry name" value="LRR_6"/>
    <property type="match status" value="1"/>
</dbReference>
<dbReference type="OrthoDB" id="333024at2759"/>